<reference evidence="1" key="1">
    <citation type="submission" date="2018-02" db="EMBL/GenBank/DDBJ databases">
        <title>Rhizophora mucronata_Transcriptome.</title>
        <authorList>
            <person name="Meera S.P."/>
            <person name="Sreeshan A."/>
            <person name="Augustine A."/>
        </authorList>
    </citation>
    <scope>NUCLEOTIDE SEQUENCE</scope>
    <source>
        <tissue evidence="1">Leaf</tissue>
    </source>
</reference>
<accession>A0A2P2JX38</accession>
<evidence type="ECO:0000313" key="1">
    <source>
        <dbReference type="EMBL" id="MBW98020.1"/>
    </source>
</evidence>
<protein>
    <submittedName>
        <fullName evidence="1">Uncharacterized protein</fullName>
    </submittedName>
</protein>
<sequence>MLINTKQYYLTVSSERVAQITPNRTDPANCSTELLNQKPLEACIHIFLVETFTKKF</sequence>
<dbReference type="AlphaFoldDB" id="A0A2P2JX38"/>
<organism evidence="1">
    <name type="scientific">Rhizophora mucronata</name>
    <name type="common">Asiatic mangrove</name>
    <dbReference type="NCBI Taxonomy" id="61149"/>
    <lineage>
        <taxon>Eukaryota</taxon>
        <taxon>Viridiplantae</taxon>
        <taxon>Streptophyta</taxon>
        <taxon>Embryophyta</taxon>
        <taxon>Tracheophyta</taxon>
        <taxon>Spermatophyta</taxon>
        <taxon>Magnoliopsida</taxon>
        <taxon>eudicotyledons</taxon>
        <taxon>Gunneridae</taxon>
        <taxon>Pentapetalae</taxon>
        <taxon>rosids</taxon>
        <taxon>fabids</taxon>
        <taxon>Malpighiales</taxon>
        <taxon>Rhizophoraceae</taxon>
        <taxon>Rhizophora</taxon>
    </lineage>
</organism>
<proteinExistence type="predicted"/>
<name>A0A2P2JX38_RHIMU</name>
<dbReference type="EMBL" id="GGEC01017537">
    <property type="protein sequence ID" value="MBW98020.1"/>
    <property type="molecule type" value="Transcribed_RNA"/>
</dbReference>